<dbReference type="PANTHER" id="PTHR43673">
    <property type="entry name" value="NAD(P)H NITROREDUCTASE YDGI-RELATED"/>
    <property type="match status" value="1"/>
</dbReference>
<dbReference type="Pfam" id="PF00881">
    <property type="entry name" value="Nitroreductase"/>
    <property type="match status" value="2"/>
</dbReference>
<comment type="similarity">
    <text evidence="1">Belongs to the nitroreductase family.</text>
</comment>
<dbReference type="SUPFAM" id="SSF55469">
    <property type="entry name" value="FMN-dependent nitroreductase-like"/>
    <property type="match status" value="1"/>
</dbReference>
<feature type="domain" description="Nitroreductase" evidence="3">
    <location>
        <begin position="156"/>
        <end position="239"/>
    </location>
</feature>
<accession>A0ABQ3KXR7</accession>
<feature type="domain" description="Nitroreductase" evidence="3">
    <location>
        <begin position="95"/>
        <end position="151"/>
    </location>
</feature>
<reference evidence="5" key="1">
    <citation type="journal article" date="2019" name="Int. J. Syst. Evol. Microbiol.">
        <title>The Global Catalogue of Microorganisms (GCM) 10K type strain sequencing project: providing services to taxonomists for standard genome sequencing and annotation.</title>
        <authorList>
            <consortium name="The Broad Institute Genomics Platform"/>
            <consortium name="The Broad Institute Genome Sequencing Center for Infectious Disease"/>
            <person name="Wu L."/>
            <person name="Ma J."/>
        </authorList>
    </citation>
    <scope>NUCLEOTIDE SEQUENCE [LARGE SCALE GENOMIC DNA]</scope>
    <source>
        <strain evidence="5">CGMCC 1.7003</strain>
    </source>
</reference>
<dbReference type="InterPro" id="IPR000415">
    <property type="entry name" value="Nitroreductase-like"/>
</dbReference>
<evidence type="ECO:0000256" key="1">
    <source>
        <dbReference type="ARBA" id="ARBA00007118"/>
    </source>
</evidence>
<dbReference type="EMBL" id="BNAO01000003">
    <property type="protein sequence ID" value="GHG68049.1"/>
    <property type="molecule type" value="Genomic_DNA"/>
</dbReference>
<evidence type="ECO:0000313" key="5">
    <source>
        <dbReference type="Proteomes" id="UP000659697"/>
    </source>
</evidence>
<keyword evidence="5" id="KW-1185">Reference proteome</keyword>
<dbReference type="Gene3D" id="3.40.109.10">
    <property type="entry name" value="NADH Oxidase"/>
    <property type="match status" value="1"/>
</dbReference>
<comment type="caution">
    <text evidence="4">The sequence shown here is derived from an EMBL/GenBank/DDBJ whole genome shotgun (WGS) entry which is preliminary data.</text>
</comment>
<dbReference type="InterPro" id="IPR029479">
    <property type="entry name" value="Nitroreductase"/>
</dbReference>
<gene>
    <name evidence="4" type="ORF">GCM10010919_17190</name>
</gene>
<evidence type="ECO:0000313" key="4">
    <source>
        <dbReference type="EMBL" id="GHG68049.1"/>
    </source>
</evidence>
<protein>
    <recommendedName>
        <fullName evidence="3">Nitroreductase domain-containing protein</fullName>
    </recommendedName>
</protein>
<dbReference type="PANTHER" id="PTHR43673:SF10">
    <property type="entry name" value="NADH DEHYDROGENASE_NAD(P)H NITROREDUCTASE XCC3605-RELATED"/>
    <property type="match status" value="1"/>
</dbReference>
<evidence type="ECO:0000256" key="2">
    <source>
        <dbReference type="ARBA" id="ARBA00023002"/>
    </source>
</evidence>
<proteinExistence type="inferred from homology"/>
<name>A0ABQ3KXR7_9ALTE</name>
<evidence type="ECO:0000259" key="3">
    <source>
        <dbReference type="Pfam" id="PF00881"/>
    </source>
</evidence>
<dbReference type="RefSeq" id="WP_229833494.1">
    <property type="nucleotide sequence ID" value="NZ_BNAO01000003.1"/>
</dbReference>
<dbReference type="CDD" id="cd02062">
    <property type="entry name" value="Nitro_FMN_reductase"/>
    <property type="match status" value="1"/>
</dbReference>
<organism evidence="4 5">
    <name type="scientific">Alishewanella longhuensis</name>
    <dbReference type="NCBI Taxonomy" id="1091037"/>
    <lineage>
        <taxon>Bacteria</taxon>
        <taxon>Pseudomonadati</taxon>
        <taxon>Pseudomonadota</taxon>
        <taxon>Gammaproteobacteria</taxon>
        <taxon>Alteromonadales</taxon>
        <taxon>Alteromonadaceae</taxon>
        <taxon>Alishewanella</taxon>
    </lineage>
</organism>
<keyword evidence="2" id="KW-0560">Oxidoreductase</keyword>
<sequence>MQPRRPVFAEAYIQETVTCYSDAIKSSELCHEEKQWATDVLAEFFSVTGNSTILDKARERFTSLAQTGKRSSVPYPHSALPASPLNYDELIQLFRRRRSVRWYQEKAIPAELIRQAVTAASLAPSACNRQPYQFYVVNNAEKAAKVAECAMGTAGFSHNIPCIVAVVGDLSAYPAERDRHVIYIDGGLAAMQFMLACETLGLSSCPINWPDIEQREKMLSAQLGLEYHQRIIMLIAVGYAESEGGIPFSQKKTDKLLVKDII</sequence>
<dbReference type="Proteomes" id="UP000659697">
    <property type="component" value="Unassembled WGS sequence"/>
</dbReference>